<dbReference type="Pfam" id="PF05704">
    <property type="entry name" value="Caps_synth"/>
    <property type="match status" value="1"/>
</dbReference>
<organism evidence="1 2">
    <name type="scientific">Actinoplanes derwentensis</name>
    <dbReference type="NCBI Taxonomy" id="113562"/>
    <lineage>
        <taxon>Bacteria</taxon>
        <taxon>Bacillati</taxon>
        <taxon>Actinomycetota</taxon>
        <taxon>Actinomycetes</taxon>
        <taxon>Micromonosporales</taxon>
        <taxon>Micromonosporaceae</taxon>
        <taxon>Actinoplanes</taxon>
    </lineage>
</organism>
<reference evidence="1 2" key="1">
    <citation type="submission" date="2016-10" db="EMBL/GenBank/DDBJ databases">
        <authorList>
            <person name="de Groot N.N."/>
        </authorList>
    </citation>
    <scope>NUCLEOTIDE SEQUENCE [LARGE SCALE GENOMIC DNA]</scope>
    <source>
        <strain evidence="1 2">DSM 43941</strain>
    </source>
</reference>
<gene>
    <name evidence="1" type="ORF">SAMN04489716_7846</name>
</gene>
<dbReference type="SUPFAM" id="SSF48452">
    <property type="entry name" value="TPR-like"/>
    <property type="match status" value="1"/>
</dbReference>
<dbReference type="AlphaFoldDB" id="A0A1H2D3U1"/>
<protein>
    <submittedName>
        <fullName evidence="1">Capsular polysaccharide synthesis protein</fullName>
    </submittedName>
</protein>
<proteinExistence type="predicted"/>
<name>A0A1H2D3U1_9ACTN</name>
<evidence type="ECO:0000313" key="2">
    <source>
        <dbReference type="Proteomes" id="UP000198688"/>
    </source>
</evidence>
<accession>A0A1H2D3U1</accession>
<dbReference type="OrthoDB" id="9802881at2"/>
<dbReference type="InterPro" id="IPR029044">
    <property type="entry name" value="Nucleotide-diphossugar_trans"/>
</dbReference>
<dbReference type="Gene3D" id="3.90.550.20">
    <property type="match status" value="1"/>
</dbReference>
<dbReference type="STRING" id="113562.SAMN04489716_7846"/>
<dbReference type="GO" id="GO:0016757">
    <property type="term" value="F:glycosyltransferase activity"/>
    <property type="evidence" value="ECO:0007669"/>
    <property type="project" value="InterPro"/>
</dbReference>
<dbReference type="Gene3D" id="1.25.40.10">
    <property type="entry name" value="Tetratricopeptide repeat domain"/>
    <property type="match status" value="1"/>
</dbReference>
<evidence type="ECO:0000313" key="1">
    <source>
        <dbReference type="EMBL" id="SDT77152.1"/>
    </source>
</evidence>
<dbReference type="EMBL" id="LT629758">
    <property type="protein sequence ID" value="SDT77152.1"/>
    <property type="molecule type" value="Genomic_DNA"/>
</dbReference>
<dbReference type="RefSeq" id="WP_092553015.1">
    <property type="nucleotide sequence ID" value="NZ_BOMJ01000056.1"/>
</dbReference>
<keyword evidence="2" id="KW-1185">Reference proteome</keyword>
<dbReference type="SUPFAM" id="SSF53448">
    <property type="entry name" value="Nucleotide-diphospho-sugar transferases"/>
    <property type="match status" value="1"/>
</dbReference>
<dbReference type="Proteomes" id="UP000198688">
    <property type="component" value="Chromosome I"/>
</dbReference>
<sequence length="624" mass="68537">MTATAPTDQSMIARLRGALRRTPPSQPVAVAAPPSLVNLVPDPGFRGDPDGFAVPERVAAERAEVPGRPGVHGLRVSALRGNDTSIAPGGIALRPGTYTAGVSLFLDEPLHSPPRLTAEWTIGDGEAAEPVRSVPARNEFGHHRITVTFTVPAGVQDAGVWLTAGSGAVTWYDYAITETAGPVAHFTGATPGDAVYRYEWTGEPDASPSRRTLLPGAVPVTLTAEEADFLREQPDGDPMAAARIALAEGDREAAVIQLRRVVKAGDPDGTAAWELGRIAVSEQRWAAAEQLLRGAVAKRPEAFERGYALAHAYDKLKRRDDSRRTAAAALAHDTKLPFDGPALLDSDVTAFGARRELGVFLSEHLVQIRVQAEQRLARPVRSTFDQPIFVYWAQGFATAPPVVRACLAALRATNPSVHELSRDTIGAYVDVPPDLAAAVGDDHAHFSDLLRMLLLEKFGGIWVDATGFVSEPLRPHVDRALAKSSVFAFNYTGPYLSNWFLASRPDSYVMHLWRAASFLWWEKRAESLDPLLHHHVFEMLHRLDDRFRAEWDAGLRLNATPPHTLQTIMLRPYEPEMFQTIVEGAFVHRLRHQFRPEEMGSESYLARIIRGDHQDALREIKENC</sequence>
<dbReference type="InterPro" id="IPR008441">
    <property type="entry name" value="AfumC-like_glycosyl_Trfase"/>
</dbReference>
<dbReference type="InterPro" id="IPR011990">
    <property type="entry name" value="TPR-like_helical_dom_sf"/>
</dbReference>